<dbReference type="AlphaFoldDB" id="A0A540MBF5"/>
<organism evidence="3 4">
    <name type="scientific">Malus baccata</name>
    <name type="common">Siberian crab apple</name>
    <name type="synonym">Pyrus baccata</name>
    <dbReference type="NCBI Taxonomy" id="106549"/>
    <lineage>
        <taxon>Eukaryota</taxon>
        <taxon>Viridiplantae</taxon>
        <taxon>Streptophyta</taxon>
        <taxon>Embryophyta</taxon>
        <taxon>Tracheophyta</taxon>
        <taxon>Spermatophyta</taxon>
        <taxon>Magnoliopsida</taxon>
        <taxon>eudicotyledons</taxon>
        <taxon>Gunneridae</taxon>
        <taxon>Pentapetalae</taxon>
        <taxon>rosids</taxon>
        <taxon>fabids</taxon>
        <taxon>Rosales</taxon>
        <taxon>Rosaceae</taxon>
        <taxon>Amygdaloideae</taxon>
        <taxon>Maleae</taxon>
        <taxon>Malus</taxon>
    </lineage>
</organism>
<dbReference type="Proteomes" id="UP000315295">
    <property type="component" value="Unassembled WGS sequence"/>
</dbReference>
<evidence type="ECO:0000313" key="3">
    <source>
        <dbReference type="EMBL" id="TQD96051.1"/>
    </source>
</evidence>
<name>A0A540MBF5_MALBA</name>
<evidence type="ECO:0000313" key="4">
    <source>
        <dbReference type="Proteomes" id="UP000315295"/>
    </source>
</evidence>
<proteinExistence type="predicted"/>
<comment type="caution">
    <text evidence="3">The sequence shown here is derived from an EMBL/GenBank/DDBJ whole genome shotgun (WGS) entry which is preliminary data.</text>
</comment>
<protein>
    <submittedName>
        <fullName evidence="3">Uncharacterized protein</fullName>
    </submittedName>
</protein>
<reference evidence="3 4" key="1">
    <citation type="journal article" date="2019" name="G3 (Bethesda)">
        <title>Sequencing of a Wild Apple (Malus baccata) Genome Unravels the Differences Between Cultivated and Wild Apple Species Regarding Disease Resistance and Cold Tolerance.</title>
        <authorList>
            <person name="Chen X."/>
        </authorList>
    </citation>
    <scope>NUCLEOTIDE SEQUENCE [LARGE SCALE GENOMIC DNA]</scope>
    <source>
        <strain evidence="4">cv. Shandingzi</strain>
        <tissue evidence="3">Leaves</tissue>
    </source>
</reference>
<dbReference type="EMBL" id="VIEB01000301">
    <property type="protein sequence ID" value="TQD96050.1"/>
    <property type="molecule type" value="Genomic_DNA"/>
</dbReference>
<keyword evidence="4" id="KW-1185">Reference proteome</keyword>
<sequence length="54" mass="6073">MGCDTVEEGKEANAGGRLLLVEEEVLGNLKGDVHKDNYITNDKSRDEDRYNTPY</sequence>
<evidence type="ECO:0000313" key="2">
    <source>
        <dbReference type="EMBL" id="TQD96050.1"/>
    </source>
</evidence>
<feature type="region of interest" description="Disordered" evidence="1">
    <location>
        <begin position="33"/>
        <end position="54"/>
    </location>
</feature>
<evidence type="ECO:0000256" key="1">
    <source>
        <dbReference type="SAM" id="MobiDB-lite"/>
    </source>
</evidence>
<accession>A0A540MBF5</accession>
<gene>
    <name evidence="2" type="ORF">C1H46_018392</name>
    <name evidence="3" type="ORF">C1H46_018393</name>
</gene>
<dbReference type="EMBL" id="VIEB01000301">
    <property type="protein sequence ID" value="TQD96051.1"/>
    <property type="molecule type" value="Genomic_DNA"/>
</dbReference>